<keyword evidence="1" id="KW-0479">Metal-binding</keyword>
<feature type="compositionally biased region" description="Basic and acidic residues" evidence="2">
    <location>
        <begin position="264"/>
        <end position="274"/>
    </location>
</feature>
<proteinExistence type="predicted"/>
<keyword evidence="1" id="KW-0863">Zinc-finger</keyword>
<dbReference type="GO" id="GO:0008270">
    <property type="term" value="F:zinc ion binding"/>
    <property type="evidence" value="ECO:0007669"/>
    <property type="project" value="UniProtKB-KW"/>
</dbReference>
<dbReference type="Gene3D" id="3.30.160.60">
    <property type="entry name" value="Classic Zinc Finger"/>
    <property type="match status" value="1"/>
</dbReference>
<evidence type="ECO:0000256" key="2">
    <source>
        <dbReference type="SAM" id="MobiDB-lite"/>
    </source>
</evidence>
<comment type="caution">
    <text evidence="4">The sequence shown here is derived from an EMBL/GenBank/DDBJ whole genome shotgun (WGS) entry which is preliminary data.</text>
</comment>
<name>A0A835W5H5_CHLIN</name>
<dbReference type="Pfam" id="PF13894">
    <property type="entry name" value="zf-C2H2_4"/>
    <property type="match status" value="1"/>
</dbReference>
<feature type="compositionally biased region" description="Basic and acidic residues" evidence="2">
    <location>
        <begin position="14"/>
        <end position="24"/>
    </location>
</feature>
<gene>
    <name evidence="4" type="ORF">HXX76_004268</name>
</gene>
<dbReference type="EMBL" id="JAEHOC010000007">
    <property type="protein sequence ID" value="KAG2440155.1"/>
    <property type="molecule type" value="Genomic_DNA"/>
</dbReference>
<feature type="compositionally biased region" description="Low complexity" evidence="2">
    <location>
        <begin position="140"/>
        <end position="158"/>
    </location>
</feature>
<evidence type="ECO:0000313" key="5">
    <source>
        <dbReference type="Proteomes" id="UP000650467"/>
    </source>
</evidence>
<dbReference type="AlphaFoldDB" id="A0A835W5H5"/>
<evidence type="ECO:0000313" key="4">
    <source>
        <dbReference type="EMBL" id="KAG2440155.1"/>
    </source>
</evidence>
<feature type="domain" description="C2H2-type" evidence="3">
    <location>
        <begin position="250"/>
        <end position="278"/>
    </location>
</feature>
<feature type="compositionally biased region" description="Acidic residues" evidence="2">
    <location>
        <begin position="343"/>
        <end position="355"/>
    </location>
</feature>
<dbReference type="PROSITE" id="PS00028">
    <property type="entry name" value="ZINC_FINGER_C2H2_1"/>
    <property type="match status" value="2"/>
</dbReference>
<feature type="region of interest" description="Disordered" evidence="2">
    <location>
        <begin position="258"/>
        <end position="414"/>
    </location>
</feature>
<dbReference type="Proteomes" id="UP000650467">
    <property type="component" value="Unassembled WGS sequence"/>
</dbReference>
<accession>A0A835W5H5</accession>
<feature type="compositionally biased region" description="Low complexity" evidence="2">
    <location>
        <begin position="275"/>
        <end position="287"/>
    </location>
</feature>
<dbReference type="SMART" id="SM00355">
    <property type="entry name" value="ZnF_C2H2"/>
    <property type="match status" value="3"/>
</dbReference>
<protein>
    <recommendedName>
        <fullName evidence="3">C2H2-type domain-containing protein</fullName>
    </recommendedName>
</protein>
<dbReference type="InterPro" id="IPR013087">
    <property type="entry name" value="Znf_C2H2_type"/>
</dbReference>
<feature type="compositionally biased region" description="Basic residues" evidence="2">
    <location>
        <begin position="197"/>
        <end position="206"/>
    </location>
</feature>
<dbReference type="OrthoDB" id="551372at2759"/>
<evidence type="ECO:0000256" key="1">
    <source>
        <dbReference type="PROSITE-ProRule" id="PRU00042"/>
    </source>
</evidence>
<keyword evidence="5" id="KW-1185">Reference proteome</keyword>
<keyword evidence="1" id="KW-0862">Zinc</keyword>
<sequence>MATNLCAECGIKLSRPEYQKHMQDVHGVSIQHDSDDERDKEAPATGEDGADAKPQRQRRRGGNKEDAAEGADGAGEGAAGEDGARPPRERRRRGGRKPAGEGAEGEDAPAGDFACGECDRTFASQQGLRRHLQAKHPESEATAAAVAAAAAEAPAAGARRGGRGRGRGAKAEGGDGAAEGAAADGAEGAKPAAGGRGRGRGGRTGRGRGAAAAPVPDDPNAAAAMAAAAAKAAIGGAAAEPKTERQVTLFRCKQCEQGFKSRNRAREHVTEAHAADVPAEAPAEAPGVKPPPPEGEELPPGRRAPAPVVPVPADALLEVVEVTTTRAPRTSRRRKPGKANGDEPAEGAAEGEEGAAEGGRARGGGRRGGRGGDAAAPAAGDAAAASGDAPAPTGDAKRSGAPTDELAALGITAS</sequence>
<reference evidence="4" key="1">
    <citation type="journal article" date="2020" name="bioRxiv">
        <title>Comparative genomics of Chlamydomonas.</title>
        <authorList>
            <person name="Craig R.J."/>
            <person name="Hasan A.R."/>
            <person name="Ness R.W."/>
            <person name="Keightley P.D."/>
        </authorList>
    </citation>
    <scope>NUCLEOTIDE SEQUENCE</scope>
    <source>
        <strain evidence="4">SAG 7.73</strain>
    </source>
</reference>
<evidence type="ECO:0000259" key="3">
    <source>
        <dbReference type="PROSITE" id="PS50157"/>
    </source>
</evidence>
<organism evidence="4 5">
    <name type="scientific">Chlamydomonas incerta</name>
    <dbReference type="NCBI Taxonomy" id="51695"/>
    <lineage>
        <taxon>Eukaryota</taxon>
        <taxon>Viridiplantae</taxon>
        <taxon>Chlorophyta</taxon>
        <taxon>core chlorophytes</taxon>
        <taxon>Chlorophyceae</taxon>
        <taxon>CS clade</taxon>
        <taxon>Chlamydomonadales</taxon>
        <taxon>Chlamydomonadaceae</taxon>
        <taxon>Chlamydomonas</taxon>
    </lineage>
</organism>
<dbReference type="PROSITE" id="PS50157">
    <property type="entry name" value="ZINC_FINGER_C2H2_2"/>
    <property type="match status" value="2"/>
</dbReference>
<feature type="domain" description="C2H2-type" evidence="3">
    <location>
        <begin position="113"/>
        <end position="141"/>
    </location>
</feature>
<feature type="compositionally biased region" description="Low complexity" evidence="2">
    <location>
        <begin position="178"/>
        <end position="193"/>
    </location>
</feature>
<feature type="compositionally biased region" description="Low complexity" evidence="2">
    <location>
        <begin position="373"/>
        <end position="394"/>
    </location>
</feature>
<feature type="compositionally biased region" description="Low complexity" evidence="2">
    <location>
        <begin position="209"/>
        <end position="240"/>
    </location>
</feature>
<feature type="region of interest" description="Disordered" evidence="2">
    <location>
        <begin position="1"/>
        <end position="245"/>
    </location>
</feature>
<feature type="compositionally biased region" description="Basic and acidic residues" evidence="2">
    <location>
        <begin position="32"/>
        <end position="42"/>
    </location>
</feature>